<organism evidence="2 3">
    <name type="scientific">Streptomyces stelliscabiei</name>
    <dbReference type="NCBI Taxonomy" id="146820"/>
    <lineage>
        <taxon>Bacteria</taxon>
        <taxon>Bacillati</taxon>
        <taxon>Actinomycetota</taxon>
        <taxon>Actinomycetes</taxon>
        <taxon>Kitasatosporales</taxon>
        <taxon>Streptomycetaceae</taxon>
        <taxon>Streptomyces</taxon>
    </lineage>
</organism>
<protein>
    <submittedName>
        <fullName evidence="2">Uncharacterized protein</fullName>
    </submittedName>
</protein>
<evidence type="ECO:0000313" key="3">
    <source>
        <dbReference type="Proteomes" id="UP000629287"/>
    </source>
</evidence>
<feature type="region of interest" description="Disordered" evidence="1">
    <location>
        <begin position="1"/>
        <end position="38"/>
    </location>
</feature>
<feature type="compositionally biased region" description="Polar residues" evidence="1">
    <location>
        <begin position="71"/>
        <end position="83"/>
    </location>
</feature>
<gene>
    <name evidence="2" type="ORF">H4687_004596</name>
</gene>
<proteinExistence type="predicted"/>
<evidence type="ECO:0000256" key="1">
    <source>
        <dbReference type="SAM" id="MobiDB-lite"/>
    </source>
</evidence>
<accession>A0A8I0P6K9</accession>
<feature type="compositionally biased region" description="Gly residues" evidence="1">
    <location>
        <begin position="106"/>
        <end position="125"/>
    </location>
</feature>
<dbReference type="AlphaFoldDB" id="A0A8I0P6K9"/>
<feature type="compositionally biased region" description="Basic and acidic residues" evidence="1">
    <location>
        <begin position="127"/>
        <end position="137"/>
    </location>
</feature>
<comment type="caution">
    <text evidence="2">The sequence shown here is derived from an EMBL/GenBank/DDBJ whole genome shotgun (WGS) entry which is preliminary data.</text>
</comment>
<dbReference type="EMBL" id="JADBGF010000001">
    <property type="protein sequence ID" value="MBE1598467.1"/>
    <property type="molecule type" value="Genomic_DNA"/>
</dbReference>
<name>A0A8I0P6K9_9ACTN</name>
<dbReference type="Proteomes" id="UP000629287">
    <property type="component" value="Unassembled WGS sequence"/>
</dbReference>
<keyword evidence="3" id="KW-1185">Reference proteome</keyword>
<feature type="region of interest" description="Disordered" evidence="1">
    <location>
        <begin position="58"/>
        <end position="141"/>
    </location>
</feature>
<sequence>MQRLPGGRGAPPRGRHSAPPPRSRRAPEPVRGGPDPHRLRLAGLTAAVAVALGLPLAAAAGPLGDVRTSDRALTSARSPSSHPGPTADGSAGAAEKSSGHVDQKAGGSGAPDGTAAGRGGVGDAGDAGDKDGTERSSRPLLGIGLATATRCGPELTSPDGIEAQTCVLTQGEQTWARTYYRNATGRELSSVLSMMAPGGHTVRMYCAVGAHDEPGACETPRERTRGVMGAYTAVAEFAAPNGDGPLLLRSGSNSGRS</sequence>
<evidence type="ECO:0000313" key="2">
    <source>
        <dbReference type="EMBL" id="MBE1598467.1"/>
    </source>
</evidence>
<reference evidence="2 3" key="1">
    <citation type="submission" date="2020-10" db="EMBL/GenBank/DDBJ databases">
        <title>Sequencing the genomes of 1000 actinobacteria strains.</title>
        <authorList>
            <person name="Klenk H.-P."/>
        </authorList>
    </citation>
    <scope>NUCLEOTIDE SEQUENCE [LARGE SCALE GENOMIC DNA]</scope>
    <source>
        <strain evidence="2 3">DSM 41803</strain>
    </source>
</reference>